<dbReference type="KEGG" id="gma:AciX8_4274"/>
<gene>
    <name evidence="1" type="ordered locus">AciX8_4274</name>
</gene>
<dbReference type="AlphaFoldDB" id="G8NSH3"/>
<evidence type="ECO:0000313" key="2">
    <source>
        <dbReference type="Proteomes" id="UP000007113"/>
    </source>
</evidence>
<protein>
    <submittedName>
        <fullName evidence="1">Uncharacterized protein</fullName>
    </submittedName>
</protein>
<evidence type="ECO:0000313" key="1">
    <source>
        <dbReference type="EMBL" id="AEU38549.1"/>
    </source>
</evidence>
<dbReference type="OrthoDB" id="108756at2"/>
<dbReference type="HOGENOM" id="CLU_958983_0_0_0"/>
<dbReference type="Proteomes" id="UP000007113">
    <property type="component" value="Chromosome"/>
</dbReference>
<keyword evidence="2" id="KW-1185">Reference proteome</keyword>
<organism evidence="1 2">
    <name type="scientific">Granulicella mallensis (strain ATCC BAA-1857 / DSM 23137 / MP5ACTX8)</name>
    <dbReference type="NCBI Taxonomy" id="682795"/>
    <lineage>
        <taxon>Bacteria</taxon>
        <taxon>Pseudomonadati</taxon>
        <taxon>Acidobacteriota</taxon>
        <taxon>Terriglobia</taxon>
        <taxon>Terriglobales</taxon>
        <taxon>Acidobacteriaceae</taxon>
        <taxon>Granulicella</taxon>
    </lineage>
</organism>
<dbReference type="RefSeq" id="WP_014267420.1">
    <property type="nucleotide sequence ID" value="NC_016631.1"/>
</dbReference>
<proteinExistence type="predicted"/>
<dbReference type="STRING" id="682795.AciX8_4274"/>
<reference evidence="1 2" key="1">
    <citation type="submission" date="2011-11" db="EMBL/GenBank/DDBJ databases">
        <title>Complete sequence of Granulicella mallensis MP5ACTX8.</title>
        <authorList>
            <consortium name="US DOE Joint Genome Institute"/>
            <person name="Lucas S."/>
            <person name="Copeland A."/>
            <person name="Lapidus A."/>
            <person name="Cheng J.-F."/>
            <person name="Goodwin L."/>
            <person name="Pitluck S."/>
            <person name="Peters L."/>
            <person name="Lu M."/>
            <person name="Detter J.C."/>
            <person name="Han C."/>
            <person name="Tapia R."/>
            <person name="Land M."/>
            <person name="Hauser L."/>
            <person name="Kyrpides N."/>
            <person name="Ivanova N."/>
            <person name="Mikhailova N."/>
            <person name="Pagani I."/>
            <person name="Rawat S."/>
            <person name="Mannisto M."/>
            <person name="Haggblom M."/>
            <person name="Woyke T."/>
        </authorList>
    </citation>
    <scope>NUCLEOTIDE SEQUENCE [LARGE SCALE GENOMIC DNA]</scope>
    <source>
        <strain evidence="2">ATCC BAA-1857 / DSM 23137 / MP5ACTX8</strain>
    </source>
</reference>
<sequence>MQTDVKQVFYFHADANSLGGFLEEPFRYIPTPCSVALSSTGGSVTQKAEPFHFEDRIHAKASYTHVSGRPTKRNGPWTQRVSSVVEGFNLLGRVTADSLAAQVFIEHPEAGRGPRKISFAGSHIHNLRVDGRPVTPVLNATLLPEQHRSEDVYNRDASVNPELAWPTLWQAAHRQGVDLLENRSIPEWVRARYGWIAAKENSGEGSLEGYTLCSLVDKLDGLTSDRSSGHSIDVPDLGRIFLGEVTIFPQAVTLTMLRAELGCALTGQASVASAASNGTMIPPNVSLPGY</sequence>
<dbReference type="EMBL" id="CP003130">
    <property type="protein sequence ID" value="AEU38549.1"/>
    <property type="molecule type" value="Genomic_DNA"/>
</dbReference>
<name>G8NSH3_GRAMM</name>
<accession>G8NSH3</accession>